<dbReference type="Proteomes" id="UP001153076">
    <property type="component" value="Unassembled WGS sequence"/>
</dbReference>
<organism evidence="2 3">
    <name type="scientific">Carnegiea gigantea</name>
    <dbReference type="NCBI Taxonomy" id="171969"/>
    <lineage>
        <taxon>Eukaryota</taxon>
        <taxon>Viridiplantae</taxon>
        <taxon>Streptophyta</taxon>
        <taxon>Embryophyta</taxon>
        <taxon>Tracheophyta</taxon>
        <taxon>Spermatophyta</taxon>
        <taxon>Magnoliopsida</taxon>
        <taxon>eudicotyledons</taxon>
        <taxon>Gunneridae</taxon>
        <taxon>Pentapetalae</taxon>
        <taxon>Caryophyllales</taxon>
        <taxon>Cactineae</taxon>
        <taxon>Cactaceae</taxon>
        <taxon>Cactoideae</taxon>
        <taxon>Echinocereeae</taxon>
        <taxon>Carnegiea</taxon>
    </lineage>
</organism>
<accession>A0A9Q1GNU0</accession>
<keyword evidence="3" id="KW-1185">Reference proteome</keyword>
<feature type="region of interest" description="Disordered" evidence="1">
    <location>
        <begin position="27"/>
        <end position="49"/>
    </location>
</feature>
<comment type="caution">
    <text evidence="2">The sequence shown here is derived from an EMBL/GenBank/DDBJ whole genome shotgun (WGS) entry which is preliminary data.</text>
</comment>
<evidence type="ECO:0000256" key="1">
    <source>
        <dbReference type="SAM" id="MobiDB-lite"/>
    </source>
</evidence>
<proteinExistence type="predicted"/>
<dbReference type="AlphaFoldDB" id="A0A9Q1GNU0"/>
<gene>
    <name evidence="2" type="ORF">Cgig2_012935</name>
</gene>
<protein>
    <recommendedName>
        <fullName evidence="4">Endonuclease/exonuclease/phosphatase domain-containing protein</fullName>
    </recommendedName>
</protein>
<name>A0A9Q1GNU0_9CARY</name>
<evidence type="ECO:0000313" key="3">
    <source>
        <dbReference type="Proteomes" id="UP001153076"/>
    </source>
</evidence>
<evidence type="ECO:0000313" key="2">
    <source>
        <dbReference type="EMBL" id="KAJ8421943.1"/>
    </source>
</evidence>
<reference evidence="2" key="1">
    <citation type="submission" date="2022-04" db="EMBL/GenBank/DDBJ databases">
        <title>Carnegiea gigantea Genome sequencing and assembly v2.</title>
        <authorList>
            <person name="Copetti D."/>
            <person name="Sanderson M.J."/>
            <person name="Burquez A."/>
            <person name="Wojciechowski M.F."/>
        </authorList>
    </citation>
    <scope>NUCLEOTIDE SEQUENCE</scope>
    <source>
        <strain evidence="2">SGP5-SGP5p</strain>
        <tissue evidence="2">Aerial part</tissue>
    </source>
</reference>
<sequence length="220" mass="24956">MASLSELGSILGIPIKTDKMYGHIEKDCRKKTSNRKEQREVPPQADQSREVVEQCINTQPQDEVNVPRTQSQRIDAEVFIIVVRPIARPHHSPGRASDAVRGHNTFKLLQERQGRTLIGIGLNSPNKQEDVKIFLHKENIGLVGLLEVKVKEKNVEKEALKTIAKDMEEARCILGDFNSVLHPSDRMGGTRTQDAEIRKFKECITTCEIEEMRSRGPYFT</sequence>
<dbReference type="OrthoDB" id="1742302at2759"/>
<feature type="compositionally biased region" description="Basic and acidic residues" evidence="1">
    <location>
        <begin position="27"/>
        <end position="40"/>
    </location>
</feature>
<evidence type="ECO:0008006" key="4">
    <source>
        <dbReference type="Google" id="ProtNLM"/>
    </source>
</evidence>
<dbReference type="EMBL" id="JAKOGI010002465">
    <property type="protein sequence ID" value="KAJ8421943.1"/>
    <property type="molecule type" value="Genomic_DNA"/>
</dbReference>